<evidence type="ECO:0000256" key="1">
    <source>
        <dbReference type="SAM" id="MobiDB-lite"/>
    </source>
</evidence>
<dbReference type="RefSeq" id="WP_310899373.1">
    <property type="nucleotide sequence ID" value="NZ_JAMQOS010000001.1"/>
</dbReference>
<feature type="transmembrane region" description="Helical" evidence="2">
    <location>
        <begin position="43"/>
        <end position="66"/>
    </location>
</feature>
<reference evidence="3 4" key="1">
    <citation type="submission" date="2022-06" db="EMBL/GenBank/DDBJ databases">
        <title>Halomicroarcula sp. a new haloarchaeum isolate from saline soil.</title>
        <authorList>
            <person name="Strakova D."/>
            <person name="Galisteo C."/>
            <person name="Sanchez-Porro C."/>
            <person name="Ventosa A."/>
        </authorList>
    </citation>
    <scope>NUCLEOTIDE SEQUENCE [LARGE SCALE GENOMIC DNA]</scope>
    <source>
        <strain evidence="3 4">S3CR25-11</strain>
    </source>
</reference>
<dbReference type="EMBL" id="JAMQOS010000001">
    <property type="protein sequence ID" value="MDS0281538.1"/>
    <property type="molecule type" value="Genomic_DNA"/>
</dbReference>
<keyword evidence="2" id="KW-0472">Membrane</keyword>
<accession>A0ABU2FLB3</accession>
<name>A0ABU2FLB3_9EURY</name>
<organism evidence="3 4">
    <name type="scientific">Haloarcula onubensis</name>
    <dbReference type="NCBI Taxonomy" id="2950539"/>
    <lineage>
        <taxon>Archaea</taxon>
        <taxon>Methanobacteriati</taxon>
        <taxon>Methanobacteriota</taxon>
        <taxon>Stenosarchaea group</taxon>
        <taxon>Halobacteria</taxon>
        <taxon>Halobacteriales</taxon>
        <taxon>Haloarculaceae</taxon>
        <taxon>Haloarcula</taxon>
    </lineage>
</organism>
<keyword evidence="4" id="KW-1185">Reference proteome</keyword>
<comment type="caution">
    <text evidence="3">The sequence shown here is derived from an EMBL/GenBank/DDBJ whole genome shotgun (WGS) entry which is preliminary data.</text>
</comment>
<gene>
    <name evidence="3" type="ORF">NDI86_05330</name>
</gene>
<proteinExistence type="predicted"/>
<protein>
    <submittedName>
        <fullName evidence="3">Uncharacterized protein</fullName>
    </submittedName>
</protein>
<keyword evidence="2" id="KW-1133">Transmembrane helix</keyword>
<feature type="region of interest" description="Disordered" evidence="1">
    <location>
        <begin position="1"/>
        <end position="28"/>
    </location>
</feature>
<dbReference type="Proteomes" id="UP001268864">
    <property type="component" value="Unassembled WGS sequence"/>
</dbReference>
<evidence type="ECO:0000256" key="2">
    <source>
        <dbReference type="SAM" id="Phobius"/>
    </source>
</evidence>
<sequence length="85" mass="9258">MSSYEPPENSDEESGHEPGPSGKEVVDSRQFSDVVGGWDRTDFILFAGVLGLPAGLLTVLIVVYLFPGLQDTAGVFVRWLLETVF</sequence>
<evidence type="ECO:0000313" key="3">
    <source>
        <dbReference type="EMBL" id="MDS0281538.1"/>
    </source>
</evidence>
<keyword evidence="2" id="KW-0812">Transmembrane</keyword>
<evidence type="ECO:0000313" key="4">
    <source>
        <dbReference type="Proteomes" id="UP001268864"/>
    </source>
</evidence>